<evidence type="ECO:0000259" key="12">
    <source>
        <dbReference type="PROSITE" id="PS51462"/>
    </source>
</evidence>
<gene>
    <name evidence="13" type="ORF">S01H4_42736</name>
</gene>
<keyword evidence="5" id="KW-0479">Metal-binding</keyword>
<protein>
    <recommendedName>
        <fullName evidence="11">8-oxo-dGTP diphosphatase</fullName>
        <ecNumber evidence="11">3.6.1.55</ecNumber>
    </recommendedName>
</protein>
<evidence type="ECO:0000256" key="1">
    <source>
        <dbReference type="ARBA" id="ARBA00001946"/>
    </source>
</evidence>
<evidence type="ECO:0000256" key="8">
    <source>
        <dbReference type="ARBA" id="ARBA00022842"/>
    </source>
</evidence>
<dbReference type="FunFam" id="3.90.79.10:FF:000014">
    <property type="entry name" value="8-oxo-dGTP diphosphatase MutT"/>
    <property type="match status" value="1"/>
</dbReference>
<dbReference type="EC" id="3.6.1.55" evidence="11"/>
<evidence type="ECO:0000256" key="11">
    <source>
        <dbReference type="ARBA" id="ARBA00038905"/>
    </source>
</evidence>
<evidence type="ECO:0000256" key="9">
    <source>
        <dbReference type="ARBA" id="ARBA00023204"/>
    </source>
</evidence>
<organism evidence="13">
    <name type="scientific">marine sediment metagenome</name>
    <dbReference type="NCBI Taxonomy" id="412755"/>
    <lineage>
        <taxon>unclassified sequences</taxon>
        <taxon>metagenomes</taxon>
        <taxon>ecological metagenomes</taxon>
    </lineage>
</organism>
<dbReference type="GO" id="GO:0044715">
    <property type="term" value="F:8-oxo-dGDP phosphatase activity"/>
    <property type="evidence" value="ECO:0007669"/>
    <property type="project" value="TreeGrafter"/>
</dbReference>
<dbReference type="Gene3D" id="3.90.79.10">
    <property type="entry name" value="Nucleoside Triphosphate Pyrophosphohydrolase"/>
    <property type="match status" value="1"/>
</dbReference>
<evidence type="ECO:0000313" key="13">
    <source>
        <dbReference type="EMBL" id="GAG93264.1"/>
    </source>
</evidence>
<dbReference type="PANTHER" id="PTHR47707:SF1">
    <property type="entry name" value="NUDIX HYDROLASE FAMILY PROTEIN"/>
    <property type="match status" value="1"/>
</dbReference>
<keyword evidence="9" id="KW-0234">DNA repair</keyword>
<comment type="caution">
    <text evidence="13">The sequence shown here is derived from an EMBL/GenBank/DDBJ whole genome shotgun (WGS) entry which is preliminary data.</text>
</comment>
<dbReference type="InterPro" id="IPR020476">
    <property type="entry name" value="Nudix_hydrolase"/>
</dbReference>
<dbReference type="NCBIfam" id="TIGR00586">
    <property type="entry name" value="mutt"/>
    <property type="match status" value="1"/>
</dbReference>
<proteinExistence type="inferred from homology"/>
<reference evidence="13" key="1">
    <citation type="journal article" date="2014" name="Front. Microbiol.">
        <title>High frequency of phylogenetically diverse reductive dehalogenase-homologous genes in deep subseafloor sedimentary metagenomes.</title>
        <authorList>
            <person name="Kawai M."/>
            <person name="Futagami T."/>
            <person name="Toyoda A."/>
            <person name="Takaki Y."/>
            <person name="Nishi S."/>
            <person name="Hori S."/>
            <person name="Arai W."/>
            <person name="Tsubouchi T."/>
            <person name="Morono Y."/>
            <person name="Uchiyama I."/>
            <person name="Ito T."/>
            <person name="Fujiyama A."/>
            <person name="Inagaki F."/>
            <person name="Takami H."/>
        </authorList>
    </citation>
    <scope>NUCLEOTIDE SEQUENCE</scope>
    <source>
        <strain evidence="13">Expedition CK06-06</strain>
    </source>
</reference>
<dbReference type="InterPro" id="IPR015797">
    <property type="entry name" value="NUDIX_hydrolase-like_dom_sf"/>
</dbReference>
<evidence type="ECO:0000256" key="6">
    <source>
        <dbReference type="ARBA" id="ARBA00022763"/>
    </source>
</evidence>
<dbReference type="InterPro" id="IPR003561">
    <property type="entry name" value="Mutator_MutT"/>
</dbReference>
<dbReference type="InterPro" id="IPR000086">
    <property type="entry name" value="NUDIX_hydrolase_dom"/>
</dbReference>
<evidence type="ECO:0000256" key="3">
    <source>
        <dbReference type="ARBA" id="ARBA00022457"/>
    </source>
</evidence>
<dbReference type="PANTHER" id="PTHR47707">
    <property type="entry name" value="8-OXO-DGTP DIPHOSPHATASE"/>
    <property type="match status" value="1"/>
</dbReference>
<evidence type="ECO:0000256" key="5">
    <source>
        <dbReference type="ARBA" id="ARBA00022723"/>
    </source>
</evidence>
<keyword evidence="4" id="KW-0235">DNA replication</keyword>
<dbReference type="GO" id="GO:0046872">
    <property type="term" value="F:metal ion binding"/>
    <property type="evidence" value="ECO:0007669"/>
    <property type="project" value="UniProtKB-KW"/>
</dbReference>
<dbReference type="PRINTS" id="PR00502">
    <property type="entry name" value="NUDIXFAMILY"/>
</dbReference>
<comment type="similarity">
    <text evidence="2">Belongs to the Nudix hydrolase family.</text>
</comment>
<dbReference type="Pfam" id="PF14815">
    <property type="entry name" value="NUDIX_4"/>
    <property type="match status" value="1"/>
</dbReference>
<dbReference type="EMBL" id="BART01023501">
    <property type="protein sequence ID" value="GAG93264.1"/>
    <property type="molecule type" value="Genomic_DNA"/>
</dbReference>
<comment type="catalytic activity">
    <reaction evidence="10">
        <text>8-oxo-dGTP + H2O = 8-oxo-dGMP + diphosphate + H(+)</text>
        <dbReference type="Rhea" id="RHEA:31575"/>
        <dbReference type="ChEBI" id="CHEBI:15377"/>
        <dbReference type="ChEBI" id="CHEBI:15378"/>
        <dbReference type="ChEBI" id="CHEBI:33019"/>
        <dbReference type="ChEBI" id="CHEBI:63224"/>
        <dbReference type="ChEBI" id="CHEBI:77896"/>
        <dbReference type="EC" id="3.6.1.55"/>
    </reaction>
</comment>
<evidence type="ECO:0000256" key="2">
    <source>
        <dbReference type="ARBA" id="ARBA00005582"/>
    </source>
</evidence>
<keyword evidence="3" id="KW-0515">Mutator protein</keyword>
<evidence type="ECO:0000256" key="7">
    <source>
        <dbReference type="ARBA" id="ARBA00022801"/>
    </source>
</evidence>
<dbReference type="GO" id="GO:0006260">
    <property type="term" value="P:DNA replication"/>
    <property type="evidence" value="ECO:0007669"/>
    <property type="project" value="UniProtKB-KW"/>
</dbReference>
<feature type="domain" description="Nudix hydrolase" evidence="12">
    <location>
        <begin position="3"/>
        <end position="137"/>
    </location>
</feature>
<accession>X1BBG0</accession>
<dbReference type="GO" id="GO:0044716">
    <property type="term" value="F:8-oxo-GDP phosphatase activity"/>
    <property type="evidence" value="ECO:0007669"/>
    <property type="project" value="TreeGrafter"/>
</dbReference>
<dbReference type="InterPro" id="IPR047127">
    <property type="entry name" value="MutT-like"/>
</dbReference>
<dbReference type="PRINTS" id="PR01401">
    <property type="entry name" value="MUTATORMUTT"/>
</dbReference>
<keyword evidence="7" id="KW-0378">Hydrolase</keyword>
<comment type="cofactor">
    <cofactor evidence="1">
        <name>Mg(2+)</name>
        <dbReference type="ChEBI" id="CHEBI:18420"/>
    </cofactor>
</comment>
<dbReference type="SUPFAM" id="SSF55811">
    <property type="entry name" value="Nudix"/>
    <property type="match status" value="1"/>
</dbReference>
<keyword evidence="8" id="KW-0460">Magnesium</keyword>
<name>X1BBG0_9ZZZZ</name>
<dbReference type="CDD" id="cd03425">
    <property type="entry name" value="NUDIX_MutT_NudA_like"/>
    <property type="match status" value="1"/>
</dbReference>
<dbReference type="PROSITE" id="PS51462">
    <property type="entry name" value="NUDIX"/>
    <property type="match status" value="1"/>
</dbReference>
<evidence type="ECO:0000256" key="10">
    <source>
        <dbReference type="ARBA" id="ARBA00035861"/>
    </source>
</evidence>
<dbReference type="GO" id="GO:0035539">
    <property type="term" value="F:8-oxo-7,8-dihydrodeoxyguanosine triphosphate pyrophosphatase activity"/>
    <property type="evidence" value="ECO:0007669"/>
    <property type="project" value="UniProtKB-EC"/>
</dbReference>
<dbReference type="InterPro" id="IPR029119">
    <property type="entry name" value="MutY_C"/>
</dbReference>
<evidence type="ECO:0000256" key="4">
    <source>
        <dbReference type="ARBA" id="ARBA00022705"/>
    </source>
</evidence>
<sequence>MNPDVLHVAVGVIRNNNNQVLLSRRPSDVHQANLWEFPGGKLEPGETVREALSRELYEELALTVKSAKPLIKIYHDYEEHSVLLDVWQVDSWDMGLVDCDGQQGQEGQKIEWVDISSLGDRNFPAANKAIVKALQLPDFYFINGQWLSNHTCRKWQNTFNAAV</sequence>
<dbReference type="AlphaFoldDB" id="X1BBG0"/>
<dbReference type="GO" id="GO:0008413">
    <property type="term" value="F:8-oxo-7,8-dihydroguanosine triphosphate pyrophosphatase activity"/>
    <property type="evidence" value="ECO:0007669"/>
    <property type="project" value="InterPro"/>
</dbReference>
<keyword evidence="6" id="KW-0227">DNA damage</keyword>
<dbReference type="GO" id="GO:0006281">
    <property type="term" value="P:DNA repair"/>
    <property type="evidence" value="ECO:0007669"/>
    <property type="project" value="UniProtKB-KW"/>
</dbReference>